<proteinExistence type="inferred from homology"/>
<feature type="transmembrane region" description="Helical" evidence="13">
    <location>
        <begin position="126"/>
        <end position="148"/>
    </location>
</feature>
<accession>A0A4R8A4L1</accession>
<keyword evidence="3" id="KW-0813">Transport</keyword>
<evidence type="ECO:0000313" key="14">
    <source>
        <dbReference type="EMBL" id="TDW25550.1"/>
    </source>
</evidence>
<keyword evidence="11" id="KW-0407">Ion channel</keyword>
<dbReference type="InterPro" id="IPR010617">
    <property type="entry name" value="TMEM175-like"/>
</dbReference>
<keyword evidence="9" id="KW-0406">Ion transport</keyword>
<reference evidence="14 15" key="1">
    <citation type="submission" date="2019-03" db="EMBL/GenBank/DDBJ databases">
        <title>Genomic Encyclopedia of Type Strains, Phase IV (KMG-IV): sequencing the most valuable type-strain genomes for metagenomic binning, comparative biology and taxonomic classification.</title>
        <authorList>
            <person name="Goeker M."/>
        </authorList>
    </citation>
    <scope>NUCLEOTIDE SEQUENCE [LARGE SCALE GENOMIC DNA]</scope>
    <source>
        <strain evidence="14 15">DSM 28867</strain>
    </source>
</reference>
<evidence type="ECO:0000256" key="3">
    <source>
        <dbReference type="ARBA" id="ARBA00022448"/>
    </source>
</evidence>
<evidence type="ECO:0000256" key="8">
    <source>
        <dbReference type="ARBA" id="ARBA00022989"/>
    </source>
</evidence>
<evidence type="ECO:0000256" key="4">
    <source>
        <dbReference type="ARBA" id="ARBA00022538"/>
    </source>
</evidence>
<comment type="caution">
    <text evidence="14">The sequence shown here is derived from an EMBL/GenBank/DDBJ whole genome shotgun (WGS) entry which is preliminary data.</text>
</comment>
<name>A0A4R8A4L1_9FIRM</name>
<evidence type="ECO:0000256" key="9">
    <source>
        <dbReference type="ARBA" id="ARBA00023065"/>
    </source>
</evidence>
<feature type="transmembrane region" description="Helical" evidence="13">
    <location>
        <begin position="57"/>
        <end position="76"/>
    </location>
</feature>
<feature type="transmembrane region" description="Helical" evidence="13">
    <location>
        <begin position="160"/>
        <end position="179"/>
    </location>
</feature>
<keyword evidence="6" id="KW-0631">Potassium channel</keyword>
<keyword evidence="7" id="KW-0630">Potassium</keyword>
<keyword evidence="5 13" id="KW-0812">Transmembrane</keyword>
<evidence type="ECO:0000256" key="1">
    <source>
        <dbReference type="ARBA" id="ARBA00004141"/>
    </source>
</evidence>
<evidence type="ECO:0000256" key="12">
    <source>
        <dbReference type="ARBA" id="ARBA00034430"/>
    </source>
</evidence>
<dbReference type="RefSeq" id="WP_134168103.1">
    <property type="nucleotide sequence ID" value="NZ_SODD01000004.1"/>
</dbReference>
<keyword evidence="4" id="KW-0633">Potassium transport</keyword>
<feature type="transmembrane region" description="Helical" evidence="13">
    <location>
        <begin position="185"/>
        <end position="203"/>
    </location>
</feature>
<feature type="transmembrane region" description="Helical" evidence="13">
    <location>
        <begin position="26"/>
        <end position="45"/>
    </location>
</feature>
<dbReference type="Pfam" id="PF06736">
    <property type="entry name" value="TMEM175"/>
    <property type="match status" value="1"/>
</dbReference>
<keyword evidence="15" id="KW-1185">Reference proteome</keyword>
<dbReference type="EMBL" id="SODD01000004">
    <property type="protein sequence ID" value="TDW25550.1"/>
    <property type="molecule type" value="Genomic_DNA"/>
</dbReference>
<protein>
    <submittedName>
        <fullName evidence="14">Putative membrane protein</fullName>
    </submittedName>
</protein>
<dbReference type="OrthoDB" id="7626281at2"/>
<evidence type="ECO:0000256" key="5">
    <source>
        <dbReference type="ARBA" id="ARBA00022692"/>
    </source>
</evidence>
<dbReference type="GO" id="GO:0016020">
    <property type="term" value="C:membrane"/>
    <property type="evidence" value="ECO:0007669"/>
    <property type="project" value="UniProtKB-SubCell"/>
</dbReference>
<sequence length="216" mass="24954">MNRKTRKKIHDHNFPKESFDWLKEKAVTFSDAVIAIIITVMVLEIPIPAQTSEYTDFIKSIIVFLISFFIIAYFWISYHRIMNGIHAFTKSILVINFIFLALLALLPVISKWVMFSGNTTSVMCYGILYLIVQLILLFMLYQVVASGVNRTDNLQILRHLFFGRMYLNLLLNVILIALANVAHDVIMVLYLAMPIVSFFFLPLSRNQENDKKPLVS</sequence>
<comment type="subcellular location">
    <subcellularLocation>
        <location evidence="1">Membrane</location>
        <topology evidence="1">Multi-pass membrane protein</topology>
    </subcellularLocation>
</comment>
<evidence type="ECO:0000313" key="15">
    <source>
        <dbReference type="Proteomes" id="UP000294743"/>
    </source>
</evidence>
<keyword evidence="8 13" id="KW-1133">Transmembrane helix</keyword>
<feature type="transmembrane region" description="Helical" evidence="13">
    <location>
        <begin position="88"/>
        <end position="106"/>
    </location>
</feature>
<dbReference type="AlphaFoldDB" id="A0A4R8A4L1"/>
<evidence type="ECO:0000256" key="6">
    <source>
        <dbReference type="ARBA" id="ARBA00022826"/>
    </source>
</evidence>
<evidence type="ECO:0000256" key="7">
    <source>
        <dbReference type="ARBA" id="ARBA00022958"/>
    </source>
</evidence>
<evidence type="ECO:0000256" key="11">
    <source>
        <dbReference type="ARBA" id="ARBA00023303"/>
    </source>
</evidence>
<evidence type="ECO:0000256" key="2">
    <source>
        <dbReference type="ARBA" id="ARBA00006920"/>
    </source>
</evidence>
<dbReference type="GO" id="GO:0005267">
    <property type="term" value="F:potassium channel activity"/>
    <property type="evidence" value="ECO:0007669"/>
    <property type="project" value="UniProtKB-KW"/>
</dbReference>
<evidence type="ECO:0000256" key="10">
    <source>
        <dbReference type="ARBA" id="ARBA00023136"/>
    </source>
</evidence>
<gene>
    <name evidence="14" type="ORF">EDD63_10479</name>
</gene>
<dbReference type="Proteomes" id="UP000294743">
    <property type="component" value="Unassembled WGS sequence"/>
</dbReference>
<comment type="similarity">
    <text evidence="2">Belongs to the TMEM175 family.</text>
</comment>
<comment type="catalytic activity">
    <reaction evidence="12">
        <text>K(+)(in) = K(+)(out)</text>
        <dbReference type="Rhea" id="RHEA:29463"/>
        <dbReference type="ChEBI" id="CHEBI:29103"/>
    </reaction>
</comment>
<evidence type="ECO:0000256" key="13">
    <source>
        <dbReference type="SAM" id="Phobius"/>
    </source>
</evidence>
<dbReference type="GO" id="GO:0015252">
    <property type="term" value="F:proton channel activity"/>
    <property type="evidence" value="ECO:0007669"/>
    <property type="project" value="InterPro"/>
</dbReference>
<organism evidence="14 15">
    <name type="scientific">Breznakia blatticola</name>
    <dbReference type="NCBI Taxonomy" id="1754012"/>
    <lineage>
        <taxon>Bacteria</taxon>
        <taxon>Bacillati</taxon>
        <taxon>Bacillota</taxon>
        <taxon>Erysipelotrichia</taxon>
        <taxon>Erysipelotrichales</taxon>
        <taxon>Erysipelotrichaceae</taxon>
        <taxon>Breznakia</taxon>
    </lineage>
</organism>
<keyword evidence="10 13" id="KW-0472">Membrane</keyword>